<feature type="compositionally biased region" description="Low complexity" evidence="1">
    <location>
        <begin position="660"/>
        <end position="671"/>
    </location>
</feature>
<organism evidence="2 3">
    <name type="scientific">Pilimelia anulata</name>
    <dbReference type="NCBI Taxonomy" id="53371"/>
    <lineage>
        <taxon>Bacteria</taxon>
        <taxon>Bacillati</taxon>
        <taxon>Actinomycetota</taxon>
        <taxon>Actinomycetes</taxon>
        <taxon>Micromonosporales</taxon>
        <taxon>Micromonosporaceae</taxon>
        <taxon>Pilimelia</taxon>
    </lineage>
</organism>
<dbReference type="RefSeq" id="WP_189169768.1">
    <property type="nucleotide sequence ID" value="NZ_BMQB01000003.1"/>
</dbReference>
<evidence type="ECO:0000313" key="2">
    <source>
        <dbReference type="EMBL" id="GGJ90101.1"/>
    </source>
</evidence>
<dbReference type="AlphaFoldDB" id="A0A8J3B216"/>
<reference evidence="2" key="2">
    <citation type="submission" date="2020-09" db="EMBL/GenBank/DDBJ databases">
        <authorList>
            <person name="Sun Q."/>
            <person name="Ohkuma M."/>
        </authorList>
    </citation>
    <scope>NUCLEOTIDE SEQUENCE</scope>
    <source>
        <strain evidence="2">JCM 3090</strain>
    </source>
</reference>
<feature type="region of interest" description="Disordered" evidence="1">
    <location>
        <begin position="596"/>
        <end position="671"/>
    </location>
</feature>
<evidence type="ECO:0000256" key="1">
    <source>
        <dbReference type="SAM" id="MobiDB-lite"/>
    </source>
</evidence>
<protein>
    <submittedName>
        <fullName evidence="2">Uncharacterized protein</fullName>
    </submittedName>
</protein>
<name>A0A8J3B216_9ACTN</name>
<feature type="compositionally biased region" description="Polar residues" evidence="1">
    <location>
        <begin position="596"/>
        <end position="643"/>
    </location>
</feature>
<gene>
    <name evidence="2" type="ORF">GCM10010123_19930</name>
</gene>
<reference evidence="2" key="1">
    <citation type="journal article" date="2014" name="Int. J. Syst. Evol. Microbiol.">
        <title>Complete genome sequence of Corynebacterium casei LMG S-19264T (=DSM 44701T), isolated from a smear-ripened cheese.</title>
        <authorList>
            <consortium name="US DOE Joint Genome Institute (JGI-PGF)"/>
            <person name="Walter F."/>
            <person name="Albersmeier A."/>
            <person name="Kalinowski J."/>
            <person name="Ruckert C."/>
        </authorList>
    </citation>
    <scope>NUCLEOTIDE SEQUENCE</scope>
    <source>
        <strain evidence="2">JCM 3090</strain>
    </source>
</reference>
<evidence type="ECO:0000313" key="3">
    <source>
        <dbReference type="Proteomes" id="UP000649739"/>
    </source>
</evidence>
<feature type="region of interest" description="Disordered" evidence="1">
    <location>
        <begin position="557"/>
        <end position="578"/>
    </location>
</feature>
<sequence length="671" mass="73755">MLQIANKVYFRHGVPLNSTVHRTVLYTNRSFLRDYPDYGPISLPVGELAPSTGTAPISTVTVSITDHMEAVRPDGQQEILIATDGQDLVDDLAFVLSFALNATFSRDHDLVHRLVPDQLDNRRRSAPSNLFRGTFDPRIVVKEDELDDVRALMSQLLALQRPHFEAAMKAIRRVVRARQRVVEDPTTAYTDLVAALESLAKDEPVPAPSWSQLDGAKRKLIDAALEGAEPERSGRVRNAVMAAEHLGLKSRFTQFVLNRVSPAYFRHEAADALRPIRRPDLERAVKLAYDIRSRNVHTLWDMPPEAWVLNDRADTVSHSDLGTMLSLEGLARLARHVIRAYINGAPTGVDTSFDWRANLPGIVRIQLAPQYWIHNDAGFDHKSAANYFRGFIENIVETLAKREKSAADMRKVLARIEALVPGTAGSDPKTIMVAIYALWHQFLDQTHHRPGAEAFLGRHRHVLEAPSMTAFVVSLLLNQIPDWSTEQWESLATQRAADRQRRGAQPIPAAFDAALQAFVAEKVWTDRRVDEAAAYAARAVEELPGNQQLLCWESRFVPATDSPGSGATESDSDTGRTDEPAEVLDLLSLVLGISTQAEQSSPEDAQAEQSSPEDAQAEQSSPEDAQAEQSSPEDAQAEQSSPEDSAGRETAPDSPAAPVAGDPSDGASASA</sequence>
<accession>A0A8J3B216</accession>
<proteinExistence type="predicted"/>
<dbReference type="EMBL" id="BMQB01000003">
    <property type="protein sequence ID" value="GGJ90101.1"/>
    <property type="molecule type" value="Genomic_DNA"/>
</dbReference>
<keyword evidence="3" id="KW-1185">Reference proteome</keyword>
<dbReference type="Proteomes" id="UP000649739">
    <property type="component" value="Unassembled WGS sequence"/>
</dbReference>
<comment type="caution">
    <text evidence="2">The sequence shown here is derived from an EMBL/GenBank/DDBJ whole genome shotgun (WGS) entry which is preliminary data.</text>
</comment>